<proteinExistence type="predicted"/>
<protein>
    <submittedName>
        <fullName evidence="1">Uncharacterized protein</fullName>
    </submittedName>
</protein>
<dbReference type="EMBL" id="CAJJDP010000110">
    <property type="protein sequence ID" value="CAD8196047.1"/>
    <property type="molecule type" value="Genomic_DNA"/>
</dbReference>
<gene>
    <name evidence="1" type="ORF">POCTA_138.1.T1100180</name>
    <name evidence="2" type="ORF">POCTA_138.1.T1100182</name>
</gene>
<dbReference type="EMBL" id="CAJJDP010000110">
    <property type="protein sequence ID" value="CAD8196051.1"/>
    <property type="molecule type" value="Genomic_DNA"/>
</dbReference>
<evidence type="ECO:0000313" key="1">
    <source>
        <dbReference type="EMBL" id="CAD8196047.1"/>
    </source>
</evidence>
<comment type="caution">
    <text evidence="1">The sequence shown here is derived from an EMBL/GenBank/DDBJ whole genome shotgun (WGS) entry which is preliminary data.</text>
</comment>
<accession>A0A8S1X4P3</accession>
<name>A0A8S1X4P3_PAROT</name>
<dbReference type="AlphaFoldDB" id="A0A8S1X4P3"/>
<keyword evidence="3" id="KW-1185">Reference proteome</keyword>
<sequence>MSRERIQLEIEIRLIQQSNQSRNFLITDRAEHKQLFNYSSVIALNPHLTIYADLEWELDFLNYLKLFHSFSIGINSGSFITIFDL</sequence>
<evidence type="ECO:0000313" key="3">
    <source>
        <dbReference type="Proteomes" id="UP000683925"/>
    </source>
</evidence>
<organism evidence="1 3">
    <name type="scientific">Paramecium octaurelia</name>
    <dbReference type="NCBI Taxonomy" id="43137"/>
    <lineage>
        <taxon>Eukaryota</taxon>
        <taxon>Sar</taxon>
        <taxon>Alveolata</taxon>
        <taxon>Ciliophora</taxon>
        <taxon>Intramacronucleata</taxon>
        <taxon>Oligohymenophorea</taxon>
        <taxon>Peniculida</taxon>
        <taxon>Parameciidae</taxon>
        <taxon>Paramecium</taxon>
    </lineage>
</organism>
<dbReference type="Proteomes" id="UP000683925">
    <property type="component" value="Unassembled WGS sequence"/>
</dbReference>
<evidence type="ECO:0000313" key="2">
    <source>
        <dbReference type="EMBL" id="CAD8196051.1"/>
    </source>
</evidence>
<reference evidence="1" key="1">
    <citation type="submission" date="2021-01" db="EMBL/GenBank/DDBJ databases">
        <authorList>
            <consortium name="Genoscope - CEA"/>
            <person name="William W."/>
        </authorList>
    </citation>
    <scope>NUCLEOTIDE SEQUENCE</scope>
</reference>